<keyword evidence="2" id="KW-1185">Reference proteome</keyword>
<proteinExistence type="predicted"/>
<accession>A0A015K5P3</accession>
<evidence type="ECO:0000313" key="1">
    <source>
        <dbReference type="EMBL" id="EXX54721.1"/>
    </source>
</evidence>
<sequence length="246" mass="29420">MYNIMGLNAPNAKYFCLYCNCETGERWNMDLQWPINENTKCKKKPALFPAIKQENYIPDELHLLLRISDVLMECFFNDLFKKKEFEQQIKSQIEQTMKTIKVHFEFFKSKSHGQRGEDIEKLWRDFYGLYVVLRKPFLTNSEIDDFEIKEDITPYMHIFSKHVPEFLRNLKEKNLSLRIFSTSSIEKKNHNQVRLFFGRTTMGGEIKGKSVVHDIMEFENCQLYYLINNTPQEIQMRNINAENKEN</sequence>
<dbReference type="PANTHER" id="PTHR31424:SF5">
    <property type="entry name" value="APPLE DOMAIN-CONTAINING PROTEIN"/>
    <property type="match status" value="1"/>
</dbReference>
<comment type="caution">
    <text evidence="1">The sequence shown here is derived from an EMBL/GenBank/DDBJ whole genome shotgun (WGS) entry which is preliminary data.</text>
</comment>
<evidence type="ECO:0000313" key="2">
    <source>
        <dbReference type="Proteomes" id="UP000022910"/>
    </source>
</evidence>
<gene>
    <name evidence="1" type="ORF">RirG_231970</name>
</gene>
<organism evidence="1 2">
    <name type="scientific">Rhizophagus irregularis (strain DAOM 197198w)</name>
    <name type="common">Glomus intraradices</name>
    <dbReference type="NCBI Taxonomy" id="1432141"/>
    <lineage>
        <taxon>Eukaryota</taxon>
        <taxon>Fungi</taxon>
        <taxon>Fungi incertae sedis</taxon>
        <taxon>Mucoromycota</taxon>
        <taxon>Glomeromycotina</taxon>
        <taxon>Glomeromycetes</taxon>
        <taxon>Glomerales</taxon>
        <taxon>Glomeraceae</taxon>
        <taxon>Rhizophagus</taxon>
    </lineage>
</organism>
<name>A0A015K5P3_RHIIW</name>
<dbReference type="HOGENOM" id="CLU_024816_0_0_1"/>
<dbReference type="Proteomes" id="UP000022910">
    <property type="component" value="Unassembled WGS sequence"/>
</dbReference>
<dbReference type="AlphaFoldDB" id="A0A015K5P3"/>
<dbReference type="OrthoDB" id="2408210at2759"/>
<protein>
    <submittedName>
        <fullName evidence="1">Uncharacterized protein</fullName>
    </submittedName>
</protein>
<dbReference type="EMBL" id="JEMT01028427">
    <property type="protein sequence ID" value="EXX54721.1"/>
    <property type="molecule type" value="Genomic_DNA"/>
</dbReference>
<dbReference type="PANTHER" id="PTHR31424">
    <property type="entry name" value="PROTEIN CBG23806"/>
    <property type="match status" value="1"/>
</dbReference>
<reference evidence="1 2" key="1">
    <citation type="submission" date="2014-02" db="EMBL/GenBank/DDBJ databases">
        <title>Single nucleus genome sequencing reveals high similarity among nuclei of an endomycorrhizal fungus.</title>
        <authorList>
            <person name="Lin K."/>
            <person name="Geurts R."/>
            <person name="Zhang Z."/>
            <person name="Limpens E."/>
            <person name="Saunders D.G."/>
            <person name="Mu D."/>
            <person name="Pang E."/>
            <person name="Cao H."/>
            <person name="Cha H."/>
            <person name="Lin T."/>
            <person name="Zhou Q."/>
            <person name="Shang Y."/>
            <person name="Li Y."/>
            <person name="Ivanov S."/>
            <person name="Sharma T."/>
            <person name="Velzen R.V."/>
            <person name="Ruijter N.D."/>
            <person name="Aanen D.K."/>
            <person name="Win J."/>
            <person name="Kamoun S."/>
            <person name="Bisseling T."/>
            <person name="Huang S."/>
        </authorList>
    </citation>
    <scope>NUCLEOTIDE SEQUENCE [LARGE SCALE GENOMIC DNA]</scope>
    <source>
        <strain evidence="2">DAOM197198w</strain>
    </source>
</reference>